<evidence type="ECO:0000313" key="2">
    <source>
        <dbReference type="Proteomes" id="UP000654075"/>
    </source>
</evidence>
<dbReference type="Proteomes" id="UP000654075">
    <property type="component" value="Unassembled WGS sequence"/>
</dbReference>
<accession>A0A813EC13</accession>
<gene>
    <name evidence="1" type="ORF">PGLA1383_LOCUS14645</name>
</gene>
<proteinExistence type="predicted"/>
<dbReference type="AlphaFoldDB" id="A0A813EC13"/>
<protein>
    <submittedName>
        <fullName evidence="1">Uncharacterized protein</fullName>
    </submittedName>
</protein>
<name>A0A813EC13_POLGL</name>
<feature type="non-terminal residue" evidence="1">
    <location>
        <position position="109"/>
    </location>
</feature>
<reference evidence="1" key="1">
    <citation type="submission" date="2021-02" db="EMBL/GenBank/DDBJ databases">
        <authorList>
            <person name="Dougan E. K."/>
            <person name="Rhodes N."/>
            <person name="Thang M."/>
            <person name="Chan C."/>
        </authorList>
    </citation>
    <scope>NUCLEOTIDE SEQUENCE</scope>
</reference>
<evidence type="ECO:0000313" key="1">
    <source>
        <dbReference type="EMBL" id="CAE8596176.1"/>
    </source>
</evidence>
<comment type="caution">
    <text evidence="1">The sequence shown here is derived from an EMBL/GenBank/DDBJ whole genome shotgun (WGS) entry which is preliminary data.</text>
</comment>
<keyword evidence="2" id="KW-1185">Reference proteome</keyword>
<dbReference type="EMBL" id="CAJNNV010008399">
    <property type="protein sequence ID" value="CAE8596176.1"/>
    <property type="molecule type" value="Genomic_DNA"/>
</dbReference>
<organism evidence="1 2">
    <name type="scientific">Polarella glacialis</name>
    <name type="common">Dinoflagellate</name>
    <dbReference type="NCBI Taxonomy" id="89957"/>
    <lineage>
        <taxon>Eukaryota</taxon>
        <taxon>Sar</taxon>
        <taxon>Alveolata</taxon>
        <taxon>Dinophyceae</taxon>
        <taxon>Suessiales</taxon>
        <taxon>Suessiaceae</taxon>
        <taxon>Polarella</taxon>
    </lineage>
</organism>
<sequence>MMAGMPYAGASTYSTPVYSGQQAPVYSGQQASYGSHYPTQTMPVQYSATMMPGGHQAMDGPFKFFTQTPSSFLPDGSPVHAGSSGIYSSFGMQSMGVQTSLSPAHFASM</sequence>